<dbReference type="OrthoDB" id="9815897at2"/>
<reference evidence="2 3" key="1">
    <citation type="submission" date="2016-11" db="EMBL/GenBank/DDBJ databases">
        <title>Trade-off between light-utilization and light-protection in marine flavobacteria.</title>
        <authorList>
            <person name="Kumagai Y."/>
        </authorList>
    </citation>
    <scope>NUCLEOTIDE SEQUENCE [LARGE SCALE GENOMIC DNA]</scope>
    <source>
        <strain evidence="2 3">JCM 13191</strain>
    </source>
</reference>
<evidence type="ECO:0000313" key="2">
    <source>
        <dbReference type="EMBL" id="ARN77328.1"/>
    </source>
</evidence>
<evidence type="ECO:0008006" key="4">
    <source>
        <dbReference type="Google" id="ProtNLM"/>
    </source>
</evidence>
<accession>A0A1W6MI87</accession>
<dbReference type="STRING" id="331648.BST97_04650"/>
<keyword evidence="1" id="KW-0812">Transmembrane</keyword>
<sequence>MNESWMLPCVSKKITGMDCPGCGIQRSISFLLKGELVDSFLMYPGLLPIATLFTFLVVDFFFTIKHSEKIKLFLTFFTLGTVVVSYIIKMVFLYL</sequence>
<evidence type="ECO:0000313" key="3">
    <source>
        <dbReference type="Proteomes" id="UP000193431"/>
    </source>
</evidence>
<feature type="transmembrane region" description="Helical" evidence="1">
    <location>
        <begin position="40"/>
        <end position="62"/>
    </location>
</feature>
<dbReference type="InterPro" id="IPR021215">
    <property type="entry name" value="DUF2752"/>
</dbReference>
<dbReference type="Proteomes" id="UP000193431">
    <property type="component" value="Chromosome"/>
</dbReference>
<protein>
    <recommendedName>
        <fullName evidence="4">DUF2752 domain-containing protein</fullName>
    </recommendedName>
</protein>
<keyword evidence="3" id="KW-1185">Reference proteome</keyword>
<gene>
    <name evidence="2" type="ORF">BST97_04650</name>
</gene>
<keyword evidence="1" id="KW-0472">Membrane</keyword>
<name>A0A1W6MI87_9FLAO</name>
<organism evidence="2 3">
    <name type="scientific">Nonlabens spongiae</name>
    <dbReference type="NCBI Taxonomy" id="331648"/>
    <lineage>
        <taxon>Bacteria</taxon>
        <taxon>Pseudomonadati</taxon>
        <taxon>Bacteroidota</taxon>
        <taxon>Flavobacteriia</taxon>
        <taxon>Flavobacteriales</taxon>
        <taxon>Flavobacteriaceae</taxon>
        <taxon>Nonlabens</taxon>
    </lineage>
</organism>
<dbReference type="EMBL" id="CP019344">
    <property type="protein sequence ID" value="ARN77328.1"/>
    <property type="molecule type" value="Genomic_DNA"/>
</dbReference>
<dbReference type="Pfam" id="PF10825">
    <property type="entry name" value="DUF2752"/>
    <property type="match status" value="1"/>
</dbReference>
<dbReference type="AlphaFoldDB" id="A0A1W6MI87"/>
<keyword evidence="1" id="KW-1133">Transmembrane helix</keyword>
<feature type="transmembrane region" description="Helical" evidence="1">
    <location>
        <begin position="74"/>
        <end position="94"/>
    </location>
</feature>
<proteinExistence type="predicted"/>
<evidence type="ECO:0000256" key="1">
    <source>
        <dbReference type="SAM" id="Phobius"/>
    </source>
</evidence>